<evidence type="ECO:0000256" key="3">
    <source>
        <dbReference type="ARBA" id="ARBA00022833"/>
    </source>
</evidence>
<evidence type="ECO:0000313" key="7">
    <source>
        <dbReference type="Proteomes" id="UP000823399"/>
    </source>
</evidence>
<dbReference type="PROSITE" id="PS00518">
    <property type="entry name" value="ZF_RING_1"/>
    <property type="match status" value="1"/>
</dbReference>
<dbReference type="Pfam" id="PF00097">
    <property type="entry name" value="zf-C3HC4"/>
    <property type="match status" value="1"/>
</dbReference>
<dbReference type="InterPro" id="IPR001841">
    <property type="entry name" value="Znf_RING"/>
</dbReference>
<dbReference type="GeneID" id="64704477"/>
<comment type="caution">
    <text evidence="6">The sequence shown here is derived from an EMBL/GenBank/DDBJ whole genome shotgun (WGS) entry which is preliminary data.</text>
</comment>
<dbReference type="RefSeq" id="XP_041287627.1">
    <property type="nucleotide sequence ID" value="XM_041442218.1"/>
</dbReference>
<accession>A0A9P7EWV7</accession>
<evidence type="ECO:0000256" key="4">
    <source>
        <dbReference type="PROSITE-ProRule" id="PRU00175"/>
    </source>
</evidence>
<dbReference type="GO" id="GO:0008270">
    <property type="term" value="F:zinc ion binding"/>
    <property type="evidence" value="ECO:0007669"/>
    <property type="project" value="UniProtKB-KW"/>
</dbReference>
<evidence type="ECO:0000313" key="6">
    <source>
        <dbReference type="EMBL" id="KAG2094665.1"/>
    </source>
</evidence>
<sequence length="241" mass="27036">MAPSHKAMVRQSHISKHYNLRSSPLKLNPSLLSSEPSPCINNDSGLLRIELTIAHEAVSKIGTFLGTDINQLRKELAKTEREKEKAFTERDNIVAAHQNFLHSADVVLQCPICQAVIKQPFILACHHTFCCHCLLSSFHDRIRACLSCCINETLPERFQHHLAPFTSAEVKELCDGPYTIIPGCFYTCPTCQAYVEKPLVEIPLLSEVVGRITEVLGPNIERSERRVPAIPAAHWGVFFKQ</sequence>
<keyword evidence="7" id="KW-1185">Reference proteome</keyword>
<dbReference type="InterPro" id="IPR017907">
    <property type="entry name" value="Znf_RING_CS"/>
</dbReference>
<dbReference type="Proteomes" id="UP000823399">
    <property type="component" value="Unassembled WGS sequence"/>
</dbReference>
<dbReference type="OrthoDB" id="2671218at2759"/>
<dbReference type="InterPro" id="IPR018957">
    <property type="entry name" value="Znf_C3HC4_RING-type"/>
</dbReference>
<organism evidence="6 7">
    <name type="scientific">Suillus discolor</name>
    <dbReference type="NCBI Taxonomy" id="1912936"/>
    <lineage>
        <taxon>Eukaryota</taxon>
        <taxon>Fungi</taxon>
        <taxon>Dikarya</taxon>
        <taxon>Basidiomycota</taxon>
        <taxon>Agaricomycotina</taxon>
        <taxon>Agaricomycetes</taxon>
        <taxon>Agaricomycetidae</taxon>
        <taxon>Boletales</taxon>
        <taxon>Suillineae</taxon>
        <taxon>Suillaceae</taxon>
        <taxon>Suillus</taxon>
    </lineage>
</organism>
<keyword evidence="2 4" id="KW-0863">Zinc-finger</keyword>
<keyword evidence="1" id="KW-0479">Metal-binding</keyword>
<evidence type="ECO:0000256" key="1">
    <source>
        <dbReference type="ARBA" id="ARBA00022723"/>
    </source>
</evidence>
<name>A0A9P7EWV7_9AGAM</name>
<evidence type="ECO:0000256" key="2">
    <source>
        <dbReference type="ARBA" id="ARBA00022771"/>
    </source>
</evidence>
<dbReference type="PROSITE" id="PS50089">
    <property type="entry name" value="ZF_RING_2"/>
    <property type="match status" value="1"/>
</dbReference>
<gene>
    <name evidence="6" type="ORF">F5147DRAFT_778972</name>
</gene>
<dbReference type="InterPro" id="IPR013083">
    <property type="entry name" value="Znf_RING/FYVE/PHD"/>
</dbReference>
<feature type="domain" description="RING-type" evidence="5">
    <location>
        <begin position="110"/>
        <end position="148"/>
    </location>
</feature>
<evidence type="ECO:0000259" key="5">
    <source>
        <dbReference type="PROSITE" id="PS50089"/>
    </source>
</evidence>
<dbReference type="AlphaFoldDB" id="A0A9P7EWV7"/>
<dbReference type="SUPFAM" id="SSF57850">
    <property type="entry name" value="RING/U-box"/>
    <property type="match status" value="1"/>
</dbReference>
<keyword evidence="3" id="KW-0862">Zinc</keyword>
<dbReference type="EMBL" id="JABBWM010000078">
    <property type="protein sequence ID" value="KAG2094665.1"/>
    <property type="molecule type" value="Genomic_DNA"/>
</dbReference>
<proteinExistence type="predicted"/>
<reference evidence="6" key="1">
    <citation type="journal article" date="2020" name="New Phytol.">
        <title>Comparative genomics reveals dynamic genome evolution in host specialist ectomycorrhizal fungi.</title>
        <authorList>
            <person name="Lofgren L.A."/>
            <person name="Nguyen N.H."/>
            <person name="Vilgalys R."/>
            <person name="Ruytinx J."/>
            <person name="Liao H.L."/>
            <person name="Branco S."/>
            <person name="Kuo A."/>
            <person name="LaButti K."/>
            <person name="Lipzen A."/>
            <person name="Andreopoulos W."/>
            <person name="Pangilinan J."/>
            <person name="Riley R."/>
            <person name="Hundley H."/>
            <person name="Na H."/>
            <person name="Barry K."/>
            <person name="Grigoriev I.V."/>
            <person name="Stajich J.E."/>
            <person name="Kennedy P.G."/>
        </authorList>
    </citation>
    <scope>NUCLEOTIDE SEQUENCE</scope>
    <source>
        <strain evidence="6">FC423</strain>
    </source>
</reference>
<dbReference type="Gene3D" id="3.30.40.10">
    <property type="entry name" value="Zinc/RING finger domain, C3HC4 (zinc finger)"/>
    <property type="match status" value="1"/>
</dbReference>
<protein>
    <recommendedName>
        <fullName evidence="5">RING-type domain-containing protein</fullName>
    </recommendedName>
</protein>